<accession>A0A2D0ALS6</accession>
<keyword evidence="4" id="KW-0804">Transcription</keyword>
<dbReference type="InterPro" id="IPR036388">
    <property type="entry name" value="WH-like_DNA-bd_sf"/>
</dbReference>
<comment type="similarity">
    <text evidence="1">Belongs to the LysR transcriptional regulatory family.</text>
</comment>
<dbReference type="PANTHER" id="PTHR30419">
    <property type="entry name" value="HTH-TYPE TRANSCRIPTIONAL REGULATOR YBHD"/>
    <property type="match status" value="1"/>
</dbReference>
<dbReference type="OrthoDB" id="9785974at2"/>
<dbReference type="GO" id="GO:0005829">
    <property type="term" value="C:cytosol"/>
    <property type="evidence" value="ECO:0007669"/>
    <property type="project" value="TreeGrafter"/>
</dbReference>
<proteinExistence type="inferred from homology"/>
<dbReference type="Proteomes" id="UP000197468">
    <property type="component" value="Unassembled WGS sequence"/>
</dbReference>
<evidence type="ECO:0000256" key="4">
    <source>
        <dbReference type="ARBA" id="ARBA00023163"/>
    </source>
</evidence>
<dbReference type="Gene3D" id="3.40.190.290">
    <property type="match status" value="1"/>
</dbReference>
<dbReference type="PANTHER" id="PTHR30419:SF2">
    <property type="entry name" value="LYSR FAMILY TRANSCRIPTIONAL REGULATOR"/>
    <property type="match status" value="1"/>
</dbReference>
<evidence type="ECO:0000259" key="6">
    <source>
        <dbReference type="PROSITE" id="PS50931"/>
    </source>
</evidence>
<dbReference type="Gene3D" id="1.10.10.10">
    <property type="entry name" value="Winged helix-like DNA-binding domain superfamily/Winged helix DNA-binding domain"/>
    <property type="match status" value="1"/>
</dbReference>
<dbReference type="Pfam" id="PF03466">
    <property type="entry name" value="LysR_substrate"/>
    <property type="match status" value="1"/>
</dbReference>
<dbReference type="AlphaFoldDB" id="A0A2D0ALS6"/>
<evidence type="ECO:0000256" key="3">
    <source>
        <dbReference type="ARBA" id="ARBA00023125"/>
    </source>
</evidence>
<evidence type="ECO:0000313" key="7">
    <source>
        <dbReference type="EMBL" id="OWQ83068.1"/>
    </source>
</evidence>
<dbReference type="EMBL" id="NIOF01000026">
    <property type="protein sequence ID" value="OWQ83068.1"/>
    <property type="molecule type" value="Genomic_DNA"/>
</dbReference>
<feature type="region of interest" description="Disordered" evidence="5">
    <location>
        <begin position="297"/>
        <end position="330"/>
    </location>
</feature>
<evidence type="ECO:0000256" key="1">
    <source>
        <dbReference type="ARBA" id="ARBA00009437"/>
    </source>
</evidence>
<dbReference type="InterPro" id="IPR036390">
    <property type="entry name" value="WH_DNA-bd_sf"/>
</dbReference>
<dbReference type="SUPFAM" id="SSF53850">
    <property type="entry name" value="Periplasmic binding protein-like II"/>
    <property type="match status" value="1"/>
</dbReference>
<keyword evidence="2" id="KW-0805">Transcription regulation</keyword>
<evidence type="ECO:0000313" key="8">
    <source>
        <dbReference type="Proteomes" id="UP000197468"/>
    </source>
</evidence>
<organism evidence="7 8">
    <name type="scientific">Roseateles aquatilis</name>
    <dbReference type="NCBI Taxonomy" id="431061"/>
    <lineage>
        <taxon>Bacteria</taxon>
        <taxon>Pseudomonadati</taxon>
        <taxon>Pseudomonadota</taxon>
        <taxon>Betaproteobacteria</taxon>
        <taxon>Burkholderiales</taxon>
        <taxon>Sphaerotilaceae</taxon>
        <taxon>Roseateles</taxon>
    </lineage>
</organism>
<dbReference type="InterPro" id="IPR050950">
    <property type="entry name" value="HTH-type_LysR_regulators"/>
</dbReference>
<comment type="caution">
    <text evidence="7">The sequence shown here is derived from an EMBL/GenBank/DDBJ whole genome shotgun (WGS) entry which is preliminary data.</text>
</comment>
<keyword evidence="3" id="KW-0238">DNA-binding</keyword>
<dbReference type="GO" id="GO:0003700">
    <property type="term" value="F:DNA-binding transcription factor activity"/>
    <property type="evidence" value="ECO:0007669"/>
    <property type="project" value="InterPro"/>
</dbReference>
<dbReference type="InterPro" id="IPR005119">
    <property type="entry name" value="LysR_subst-bd"/>
</dbReference>
<gene>
    <name evidence="7" type="ORF">CDN99_27390</name>
</gene>
<dbReference type="PROSITE" id="PS50931">
    <property type="entry name" value="HTH_LYSR"/>
    <property type="match status" value="1"/>
</dbReference>
<dbReference type="SUPFAM" id="SSF46785">
    <property type="entry name" value="Winged helix' DNA-binding domain"/>
    <property type="match status" value="1"/>
</dbReference>
<sequence length="330" mass="34653">MDYRVDPFDLQLFEAVVASGSITAGAEAMSLSLAAASARMKALEHRVGVRLLERSKSGAVATDAGRALSRQAHRVLAELDSLHVAMSAFGHGLRGTVRLLCNTVAMVEALPPRLGRFLATHPDIDVELQEMSSDASLQALRGGVADVAIVADHVDTGGLTARPWLEDELVALLPAGGRPRASVRLVELLDQPFVGLGAESGLGRFIQMQAARSGRVPHHRVRVSGFEAVARLVEAGAGVAVMPRGAASRWLTPGLRIARLQEPWARRTLLICHSAQAPSLPGVRALIEALVEPMAPSMPSTLSSAVSSSASTSSGPASTSAGPSRRASRR</sequence>
<feature type="domain" description="HTH lysR-type" evidence="6">
    <location>
        <begin position="1"/>
        <end position="62"/>
    </location>
</feature>
<dbReference type="Pfam" id="PF00126">
    <property type="entry name" value="HTH_1"/>
    <property type="match status" value="1"/>
</dbReference>
<name>A0A2D0ALS6_9BURK</name>
<evidence type="ECO:0000256" key="5">
    <source>
        <dbReference type="SAM" id="MobiDB-lite"/>
    </source>
</evidence>
<evidence type="ECO:0000256" key="2">
    <source>
        <dbReference type="ARBA" id="ARBA00023015"/>
    </source>
</evidence>
<dbReference type="GO" id="GO:0003677">
    <property type="term" value="F:DNA binding"/>
    <property type="evidence" value="ECO:0007669"/>
    <property type="project" value="UniProtKB-KW"/>
</dbReference>
<protein>
    <recommendedName>
        <fullName evidence="6">HTH lysR-type domain-containing protein</fullName>
    </recommendedName>
</protein>
<dbReference type="InterPro" id="IPR000847">
    <property type="entry name" value="LysR_HTH_N"/>
</dbReference>
<reference evidence="7 8" key="1">
    <citation type="journal article" date="2008" name="Int. J. Syst. Evol. Microbiol.">
        <title>Description of Roseateles aquatilis sp. nov. and Roseateles terrae sp. nov., in the class Betaproteobacteria, and emended description of the genus Roseateles.</title>
        <authorList>
            <person name="Gomila M."/>
            <person name="Bowien B."/>
            <person name="Falsen E."/>
            <person name="Moore E.R."/>
            <person name="Lalucat J."/>
        </authorList>
    </citation>
    <scope>NUCLEOTIDE SEQUENCE [LARGE SCALE GENOMIC DNA]</scope>
    <source>
        <strain evidence="7 8">CCUG 48205</strain>
    </source>
</reference>
<feature type="compositionally biased region" description="Low complexity" evidence="5">
    <location>
        <begin position="297"/>
        <end position="324"/>
    </location>
</feature>
<keyword evidence="8" id="KW-1185">Reference proteome</keyword>